<dbReference type="HOGENOM" id="CLU_058545_0_0_1"/>
<dbReference type="GO" id="GO:0003723">
    <property type="term" value="F:RNA binding"/>
    <property type="evidence" value="ECO:0007669"/>
    <property type="project" value="InterPro"/>
</dbReference>
<dbReference type="OrthoDB" id="3833at2759"/>
<dbReference type="InterPro" id="IPR009472">
    <property type="entry name" value="Tab2-like"/>
</dbReference>
<dbReference type="KEGG" id="cme:CYME_CMH188C"/>
<evidence type="ECO:0000259" key="2">
    <source>
        <dbReference type="Pfam" id="PF20429"/>
    </source>
</evidence>
<proteinExistence type="predicted"/>
<protein>
    <recommendedName>
        <fullName evidence="5">DUF1092 family protein</fullName>
    </recommendedName>
</protein>
<dbReference type="GeneID" id="16993513"/>
<dbReference type="Proteomes" id="UP000007014">
    <property type="component" value="Chromosome 8"/>
</dbReference>
<dbReference type="Pfam" id="PF20429">
    <property type="entry name" value="Tab2-like_C"/>
    <property type="match status" value="1"/>
</dbReference>
<dbReference type="Pfam" id="PF06485">
    <property type="entry name" value="Tab2-like_N"/>
    <property type="match status" value="1"/>
</dbReference>
<feature type="domain" description="RNA-binding protein Tab2-like N-terminal" evidence="1">
    <location>
        <begin position="90"/>
        <end position="191"/>
    </location>
</feature>
<sequence length="411" mass="45780">MFALVPEWATRSRLRFCGWVSRPKRKPFDAQVHIERIRSTTISPTRTVRRRQIQRVSLRALAGRNQPSKDAPSAETGGVLPLATSAVSDIWELDFYSRPVVGADGKRLWELVVCDRDGSFVHVEAFPNNMVNSRELARAVKTLIEESSVRPRIIRFFRAQMRNMIQIAMQNISGVETRPSRRTYALFLALAYRERNVYPRLPGYEGKSIGIGNRSGTRGAELSLAESIGNMLKTPVDLKVAARLPDELQGDRFAFVTILLRDVTQMNAAGFGELCPVSLSAESMNLDIQMRTSGNAGSTQSAALDLGAPSPETLVPGVVIYSRRALPLAAWFSGTELAYIIADEQQKEIYLECGLDAAYLFARIQPSLEAEARAFNEAKKAARGLHFLAIQEKPDDEDVCGFWLLRDVAYL</sequence>
<dbReference type="PANTHER" id="PTHR34556:SF2">
    <property type="entry name" value="PROTEIN TAB2 HOMOLOG, CHLOROPLASTIC"/>
    <property type="match status" value="1"/>
</dbReference>
<evidence type="ECO:0000313" key="3">
    <source>
        <dbReference type="EMBL" id="BAM79848.1"/>
    </source>
</evidence>
<evidence type="ECO:0008006" key="5">
    <source>
        <dbReference type="Google" id="ProtNLM"/>
    </source>
</evidence>
<keyword evidence="4" id="KW-1185">Reference proteome</keyword>
<dbReference type="Gramene" id="CMH188CT">
    <property type="protein sequence ID" value="CMH188CT"/>
    <property type="gene ID" value="CMH188C"/>
</dbReference>
<evidence type="ECO:0000313" key="4">
    <source>
        <dbReference type="Proteomes" id="UP000007014"/>
    </source>
</evidence>
<feature type="domain" description="RNA-binding protein Tab2/Atab2 C-terminal" evidence="2">
    <location>
        <begin position="235"/>
        <end position="406"/>
    </location>
</feature>
<evidence type="ECO:0000259" key="1">
    <source>
        <dbReference type="Pfam" id="PF06485"/>
    </source>
</evidence>
<dbReference type="AlphaFoldDB" id="M1VGM2"/>
<dbReference type="OMA" id="FFRRQMN"/>
<dbReference type="eggNOG" id="ENOG502QVJR">
    <property type="taxonomic scope" value="Eukaryota"/>
</dbReference>
<dbReference type="PANTHER" id="PTHR34556">
    <property type="match status" value="1"/>
</dbReference>
<organism evidence="3 4">
    <name type="scientific">Cyanidioschyzon merolae (strain NIES-3377 / 10D)</name>
    <name type="common">Unicellular red alga</name>
    <dbReference type="NCBI Taxonomy" id="280699"/>
    <lineage>
        <taxon>Eukaryota</taxon>
        <taxon>Rhodophyta</taxon>
        <taxon>Bangiophyceae</taxon>
        <taxon>Cyanidiales</taxon>
        <taxon>Cyanidiaceae</taxon>
        <taxon>Cyanidioschyzon</taxon>
    </lineage>
</organism>
<reference evidence="3 4" key="1">
    <citation type="journal article" date="2004" name="Nature">
        <title>Genome sequence of the ultrasmall unicellular red alga Cyanidioschyzon merolae 10D.</title>
        <authorList>
            <person name="Matsuzaki M."/>
            <person name="Misumi O."/>
            <person name="Shin-i T."/>
            <person name="Maruyama S."/>
            <person name="Takahara M."/>
            <person name="Miyagishima S."/>
            <person name="Mori T."/>
            <person name="Nishida K."/>
            <person name="Yagisawa F."/>
            <person name="Nishida K."/>
            <person name="Yoshida Y."/>
            <person name="Nishimura Y."/>
            <person name="Nakao S."/>
            <person name="Kobayashi T."/>
            <person name="Momoyama Y."/>
            <person name="Higashiyama T."/>
            <person name="Minoda A."/>
            <person name="Sano M."/>
            <person name="Nomoto H."/>
            <person name="Oishi K."/>
            <person name="Hayashi H."/>
            <person name="Ohta F."/>
            <person name="Nishizaka S."/>
            <person name="Haga S."/>
            <person name="Miura S."/>
            <person name="Morishita T."/>
            <person name="Kabeya Y."/>
            <person name="Terasawa K."/>
            <person name="Suzuki Y."/>
            <person name="Ishii Y."/>
            <person name="Asakawa S."/>
            <person name="Takano H."/>
            <person name="Ohta N."/>
            <person name="Kuroiwa H."/>
            <person name="Tanaka K."/>
            <person name="Shimizu N."/>
            <person name="Sugano S."/>
            <person name="Sato N."/>
            <person name="Nozaki H."/>
            <person name="Ogasawara N."/>
            <person name="Kohara Y."/>
            <person name="Kuroiwa T."/>
        </authorList>
    </citation>
    <scope>NUCLEOTIDE SEQUENCE [LARGE SCALE GENOMIC DNA]</scope>
    <source>
        <strain evidence="3 4">10D</strain>
    </source>
</reference>
<gene>
    <name evidence="3" type="ORF">CYME_CMH188C</name>
</gene>
<accession>M1VGM2</accession>
<dbReference type="RefSeq" id="XP_005536134.1">
    <property type="nucleotide sequence ID" value="XM_005536077.1"/>
</dbReference>
<dbReference type="InterPro" id="IPR046760">
    <property type="entry name" value="Tab2-like_N"/>
</dbReference>
<name>M1VGM2_CYAM1</name>
<dbReference type="STRING" id="280699.M1VGM2"/>
<dbReference type="InterPro" id="IPR046761">
    <property type="entry name" value="Tab2-like_C"/>
</dbReference>
<dbReference type="EMBL" id="AP006490">
    <property type="protein sequence ID" value="BAM79848.1"/>
    <property type="molecule type" value="Genomic_DNA"/>
</dbReference>
<reference evidence="3 4" key="2">
    <citation type="journal article" date="2007" name="BMC Biol.">
        <title>A 100%-complete sequence reveals unusually simple genomic features in the hot-spring red alga Cyanidioschyzon merolae.</title>
        <authorList>
            <person name="Nozaki H."/>
            <person name="Takano H."/>
            <person name="Misumi O."/>
            <person name="Terasawa K."/>
            <person name="Matsuzaki M."/>
            <person name="Maruyama S."/>
            <person name="Nishida K."/>
            <person name="Yagisawa F."/>
            <person name="Yoshida Y."/>
            <person name="Fujiwara T."/>
            <person name="Takio S."/>
            <person name="Tamura K."/>
            <person name="Chung S.J."/>
            <person name="Nakamura S."/>
            <person name="Kuroiwa H."/>
            <person name="Tanaka K."/>
            <person name="Sato N."/>
            <person name="Kuroiwa T."/>
        </authorList>
    </citation>
    <scope>NUCLEOTIDE SEQUENCE [LARGE SCALE GENOMIC DNA]</scope>
    <source>
        <strain evidence="3 4">10D</strain>
    </source>
</reference>